<evidence type="ECO:0000256" key="3">
    <source>
        <dbReference type="ARBA" id="ARBA00022512"/>
    </source>
</evidence>
<evidence type="ECO:0000256" key="2">
    <source>
        <dbReference type="ARBA" id="ARBA00008834"/>
    </source>
</evidence>
<proteinExistence type="inferred from homology"/>
<feature type="active site" evidence="8">
    <location>
        <position position="253"/>
    </location>
</feature>
<dbReference type="GO" id="GO:0004650">
    <property type="term" value="F:polygalacturonase activity"/>
    <property type="evidence" value="ECO:0007669"/>
    <property type="project" value="InterPro"/>
</dbReference>
<evidence type="ECO:0000313" key="10">
    <source>
        <dbReference type="EMBL" id="RAL39147.1"/>
    </source>
</evidence>
<sequence length="405" mass="42774">MEIKAAGILVIIGIALFSTTTRVECIPRRGLTETVFDITKFGAKPSGEGDSAMAMIRAWNEACKSTEAAKVVIPKGTFKAGEVVFQGPCTAPKPIVVEIQGTLEASTDLSDFSSNYWIEFEHVDGVEVTGGGTLNGLGEQVWKFAESGEKVKGGPLLPVSLIFQAVKDSSLHDLNFVNSKGFHIKVSDCSEIDVSNLKITAPGYSPNTDGIHISGSTNVNVTELDIGTGDDCVSIGDGVNNLLVTKVTCGPGHGLSVGSLGKRENEDSVKGVVVKNCTLTGTTNGARIKTFRASPKLEAASITFEDIIMQNVTNPIIIDQDYSSKDKIEPSNVKLSDVHFRNIRGTAAIKNPAITLTCSQAYPCDGVELTDIDIAPVEGADGDLKPSSCLNAKTVLKGKQNPPAC</sequence>
<comment type="caution">
    <text evidence="10">The sequence shown here is derived from an EMBL/GenBank/DDBJ whole genome shotgun (WGS) entry which is preliminary data.</text>
</comment>
<dbReference type="SUPFAM" id="SSF51126">
    <property type="entry name" value="Pectin lyase-like"/>
    <property type="match status" value="1"/>
</dbReference>
<keyword evidence="5 9" id="KW-0378">Hydrolase</keyword>
<keyword evidence="4" id="KW-0964">Secreted</keyword>
<dbReference type="Proteomes" id="UP000249390">
    <property type="component" value="Unassembled WGS sequence"/>
</dbReference>
<dbReference type="SMART" id="SM00710">
    <property type="entry name" value="PbH1"/>
    <property type="match status" value="5"/>
</dbReference>
<dbReference type="InterPro" id="IPR011050">
    <property type="entry name" value="Pectin_lyase_fold/virulence"/>
</dbReference>
<dbReference type="InterPro" id="IPR006626">
    <property type="entry name" value="PbH1"/>
</dbReference>
<gene>
    <name evidence="10" type="ORF">DM860_015683</name>
</gene>
<protein>
    <recommendedName>
        <fullName evidence="12">Polygalacturonase</fullName>
    </recommendedName>
</protein>
<dbReference type="InterPro" id="IPR012334">
    <property type="entry name" value="Pectin_lyas_fold"/>
</dbReference>
<name>A0A328D069_9ASTE</name>
<evidence type="ECO:0000256" key="5">
    <source>
        <dbReference type="ARBA" id="ARBA00022801"/>
    </source>
</evidence>
<accession>A0A328D069</accession>
<dbReference type="FunFam" id="2.160.20.10:FF:000004">
    <property type="entry name" value="Pectin lyase-like superfamily protein"/>
    <property type="match status" value="1"/>
</dbReference>
<organism evidence="10 11">
    <name type="scientific">Cuscuta australis</name>
    <dbReference type="NCBI Taxonomy" id="267555"/>
    <lineage>
        <taxon>Eukaryota</taxon>
        <taxon>Viridiplantae</taxon>
        <taxon>Streptophyta</taxon>
        <taxon>Embryophyta</taxon>
        <taxon>Tracheophyta</taxon>
        <taxon>Spermatophyta</taxon>
        <taxon>Magnoliopsida</taxon>
        <taxon>eudicotyledons</taxon>
        <taxon>Gunneridae</taxon>
        <taxon>Pentapetalae</taxon>
        <taxon>asterids</taxon>
        <taxon>lamiids</taxon>
        <taxon>Solanales</taxon>
        <taxon>Convolvulaceae</taxon>
        <taxon>Cuscuteae</taxon>
        <taxon>Cuscuta</taxon>
        <taxon>Cuscuta subgen. Grammica</taxon>
        <taxon>Cuscuta sect. Cleistogrammica</taxon>
    </lineage>
</organism>
<dbReference type="PROSITE" id="PS00502">
    <property type="entry name" value="POLYGALACTURONASE"/>
    <property type="match status" value="1"/>
</dbReference>
<evidence type="ECO:0000256" key="1">
    <source>
        <dbReference type="ARBA" id="ARBA00004191"/>
    </source>
</evidence>
<dbReference type="InterPro" id="IPR000743">
    <property type="entry name" value="Glyco_hydro_28"/>
</dbReference>
<evidence type="ECO:0000313" key="11">
    <source>
        <dbReference type="Proteomes" id="UP000249390"/>
    </source>
</evidence>
<keyword evidence="6 9" id="KW-0326">Glycosidase</keyword>
<comment type="similarity">
    <text evidence="2 9">Belongs to the glycosyl hydrolase 28 family.</text>
</comment>
<comment type="subcellular location">
    <subcellularLocation>
        <location evidence="1">Secreted</location>
        <location evidence="1">Cell wall</location>
    </subcellularLocation>
</comment>
<dbReference type="Pfam" id="PF00295">
    <property type="entry name" value="Glyco_hydro_28"/>
    <property type="match status" value="1"/>
</dbReference>
<evidence type="ECO:0008006" key="12">
    <source>
        <dbReference type="Google" id="ProtNLM"/>
    </source>
</evidence>
<dbReference type="EMBL" id="NQVE01000202">
    <property type="protein sequence ID" value="RAL39147.1"/>
    <property type="molecule type" value="Genomic_DNA"/>
</dbReference>
<evidence type="ECO:0000256" key="7">
    <source>
        <dbReference type="ARBA" id="ARBA00023316"/>
    </source>
</evidence>
<dbReference type="GO" id="GO:0071555">
    <property type="term" value="P:cell wall organization"/>
    <property type="evidence" value="ECO:0007669"/>
    <property type="project" value="UniProtKB-KW"/>
</dbReference>
<dbReference type="Gene3D" id="2.160.20.10">
    <property type="entry name" value="Single-stranded right-handed beta-helix, Pectin lyase-like"/>
    <property type="match status" value="1"/>
</dbReference>
<keyword evidence="7" id="KW-0961">Cell wall biogenesis/degradation</keyword>
<evidence type="ECO:0000256" key="4">
    <source>
        <dbReference type="ARBA" id="ARBA00022525"/>
    </source>
</evidence>
<dbReference type="PANTHER" id="PTHR31375">
    <property type="match status" value="1"/>
</dbReference>
<evidence type="ECO:0000256" key="8">
    <source>
        <dbReference type="PROSITE-ProRule" id="PRU10052"/>
    </source>
</evidence>
<dbReference type="AlphaFoldDB" id="A0A328D069"/>
<reference evidence="10 11" key="1">
    <citation type="submission" date="2018-06" db="EMBL/GenBank/DDBJ databases">
        <title>The Genome of Cuscuta australis (Dodder) Provides Insight into the Evolution of Plant Parasitism.</title>
        <authorList>
            <person name="Liu H."/>
        </authorList>
    </citation>
    <scope>NUCLEOTIDE SEQUENCE [LARGE SCALE GENOMIC DNA]</scope>
    <source>
        <strain evidence="11">cv. Yunnan</strain>
        <tissue evidence="10">Vines</tissue>
    </source>
</reference>
<keyword evidence="11" id="KW-1185">Reference proteome</keyword>
<dbReference type="GO" id="GO:0005975">
    <property type="term" value="P:carbohydrate metabolic process"/>
    <property type="evidence" value="ECO:0007669"/>
    <property type="project" value="InterPro"/>
</dbReference>
<keyword evidence="3" id="KW-0134">Cell wall</keyword>
<evidence type="ECO:0000256" key="9">
    <source>
        <dbReference type="RuleBase" id="RU361169"/>
    </source>
</evidence>
<evidence type="ECO:0000256" key="6">
    <source>
        <dbReference type="ARBA" id="ARBA00023295"/>
    </source>
</evidence>